<proteinExistence type="predicted"/>
<evidence type="ECO:0000256" key="1">
    <source>
        <dbReference type="SAM" id="MobiDB-lite"/>
    </source>
</evidence>
<name>A0A8T0I1T4_CERPU</name>
<gene>
    <name evidence="2" type="ORF">KC19_5G115000</name>
</gene>
<evidence type="ECO:0000313" key="3">
    <source>
        <dbReference type="Proteomes" id="UP000822688"/>
    </source>
</evidence>
<organism evidence="2 3">
    <name type="scientific">Ceratodon purpureus</name>
    <name type="common">Fire moss</name>
    <name type="synonym">Dicranum purpureum</name>
    <dbReference type="NCBI Taxonomy" id="3225"/>
    <lineage>
        <taxon>Eukaryota</taxon>
        <taxon>Viridiplantae</taxon>
        <taxon>Streptophyta</taxon>
        <taxon>Embryophyta</taxon>
        <taxon>Bryophyta</taxon>
        <taxon>Bryophytina</taxon>
        <taxon>Bryopsida</taxon>
        <taxon>Dicranidae</taxon>
        <taxon>Pseudoditrichales</taxon>
        <taxon>Ditrichaceae</taxon>
        <taxon>Ceratodon</taxon>
    </lineage>
</organism>
<feature type="compositionally biased region" description="Low complexity" evidence="1">
    <location>
        <begin position="28"/>
        <end position="37"/>
    </location>
</feature>
<reference evidence="2" key="1">
    <citation type="submission" date="2020-06" db="EMBL/GenBank/DDBJ databases">
        <title>WGS assembly of Ceratodon purpureus strain R40.</title>
        <authorList>
            <person name="Carey S.B."/>
            <person name="Jenkins J."/>
            <person name="Shu S."/>
            <person name="Lovell J.T."/>
            <person name="Sreedasyam A."/>
            <person name="Maumus F."/>
            <person name="Tiley G.P."/>
            <person name="Fernandez-Pozo N."/>
            <person name="Barry K."/>
            <person name="Chen C."/>
            <person name="Wang M."/>
            <person name="Lipzen A."/>
            <person name="Daum C."/>
            <person name="Saski C.A."/>
            <person name="Payton A.C."/>
            <person name="Mcbreen J.C."/>
            <person name="Conrad R.E."/>
            <person name="Kollar L.M."/>
            <person name="Olsson S."/>
            <person name="Huttunen S."/>
            <person name="Landis J.B."/>
            <person name="Wickett N.J."/>
            <person name="Johnson M.G."/>
            <person name="Rensing S.A."/>
            <person name="Grimwood J."/>
            <person name="Schmutz J."/>
            <person name="Mcdaniel S.F."/>
        </authorList>
    </citation>
    <scope>NUCLEOTIDE SEQUENCE</scope>
    <source>
        <strain evidence="2">R40</strain>
    </source>
</reference>
<dbReference type="AlphaFoldDB" id="A0A8T0I1T4"/>
<keyword evidence="3" id="KW-1185">Reference proteome</keyword>
<sequence length="149" mass="16326">MQGEDAQKLSSTTTPCQFFRRSRASTNQTQQPTQQPQSIEAKQIQAGQTDIALDSTSPQPTMQNDHLACCCGPPPSSYSALNLRRSRGMQFMMIPGILLLQPCCDSLSFAIILQPFLCVNPNRAASIGGEWYAILSWGGGIFHSEIMTQ</sequence>
<dbReference type="EMBL" id="CM026425">
    <property type="protein sequence ID" value="KAG0576875.1"/>
    <property type="molecule type" value="Genomic_DNA"/>
</dbReference>
<dbReference type="Proteomes" id="UP000822688">
    <property type="component" value="Chromosome 5"/>
</dbReference>
<feature type="region of interest" description="Disordered" evidence="1">
    <location>
        <begin position="1"/>
        <end position="61"/>
    </location>
</feature>
<evidence type="ECO:0000313" key="2">
    <source>
        <dbReference type="EMBL" id="KAG0576875.1"/>
    </source>
</evidence>
<protein>
    <submittedName>
        <fullName evidence="2">Uncharacterized protein</fullName>
    </submittedName>
</protein>
<comment type="caution">
    <text evidence="2">The sequence shown here is derived from an EMBL/GenBank/DDBJ whole genome shotgun (WGS) entry which is preliminary data.</text>
</comment>
<accession>A0A8T0I1T4</accession>